<evidence type="ECO:0008006" key="3">
    <source>
        <dbReference type="Google" id="ProtNLM"/>
    </source>
</evidence>
<proteinExistence type="predicted"/>
<dbReference type="AlphaFoldDB" id="V2Y2H1"/>
<dbReference type="STRING" id="592026.GCWU0000282_002027"/>
<gene>
    <name evidence="1" type="ORF">GCWU0000282_002027</name>
</gene>
<accession>V2Y2H1</accession>
<dbReference type="Proteomes" id="UP000018227">
    <property type="component" value="Unassembled WGS sequence"/>
</dbReference>
<sequence length="312" mass="35586">MILQTGQRTDIPAFYSEWFVNRVKEGYVLVRNPYNPQAVTRYNINPDVVDLIAFCTKNPLPMLDKMDILNPFGQYWFVTITPYGRDIEPAVPDKMKVMEGFKKLSDRLGSNCMGWRYDPIFISEEYSTDRHIYEFEIMAKELSGYTGTCVISFIDLFEKVKKNFPEAKAVTKADREKLGRAFTDIGRKYGFIIKPCAEGDELSKYGADCSGCATLKTFETALGARLDAPKLKPGRKECACLITADIGAYNSCGHGCKYCYANFSDDTVRRNMAMHDKNSPFLIGRSLEGDVIHQADQRKWRVEQMSIFDFIK</sequence>
<reference evidence="1 2" key="1">
    <citation type="submission" date="2013-06" db="EMBL/GenBank/DDBJ databases">
        <authorList>
            <person name="Weinstock G."/>
            <person name="Sodergren E."/>
            <person name="Clifton S."/>
            <person name="Fulton L."/>
            <person name="Fulton B."/>
            <person name="Courtney L."/>
            <person name="Fronick C."/>
            <person name="Harrison M."/>
            <person name="Strong C."/>
            <person name="Farmer C."/>
            <person name="Delahaunty K."/>
            <person name="Markovic C."/>
            <person name="Hall O."/>
            <person name="Minx P."/>
            <person name="Tomlinson C."/>
            <person name="Mitreva M."/>
            <person name="Nelson J."/>
            <person name="Hou S."/>
            <person name="Wollam A."/>
            <person name="Pepin K.H."/>
            <person name="Johnson M."/>
            <person name="Bhonagiri V."/>
            <person name="Nash W.E."/>
            <person name="Warren W."/>
            <person name="Chinwalla A."/>
            <person name="Mardis E.R."/>
            <person name="Wilson R.K."/>
        </authorList>
    </citation>
    <scope>NUCLEOTIDE SEQUENCE [LARGE SCALE GENOMIC DNA]</scope>
    <source>
        <strain evidence="1 2">ATCC 51271</strain>
    </source>
</reference>
<name>V2Y2H1_9FIRM</name>
<dbReference type="HOGENOM" id="CLU_069130_0_0_9"/>
<dbReference type="InterPro" id="IPR014998">
    <property type="entry name" value="DUF1848"/>
</dbReference>
<dbReference type="EMBL" id="ACIL03000013">
    <property type="protein sequence ID" value="ESL03153.1"/>
    <property type="molecule type" value="Genomic_DNA"/>
</dbReference>
<dbReference type="RefSeq" id="WP_023354895.1">
    <property type="nucleotide sequence ID" value="NZ_KI535368.1"/>
</dbReference>
<evidence type="ECO:0000313" key="1">
    <source>
        <dbReference type="EMBL" id="ESL03153.1"/>
    </source>
</evidence>
<protein>
    <recommendedName>
        <fullName evidence="3">DUF1848 domain-containing protein</fullName>
    </recommendedName>
</protein>
<keyword evidence="2" id="KW-1185">Reference proteome</keyword>
<dbReference type="Pfam" id="PF08902">
    <property type="entry name" value="DUF1848"/>
    <property type="match status" value="1"/>
</dbReference>
<organism evidence="1 2">
    <name type="scientific">Catonella morbi ATCC 51271</name>
    <dbReference type="NCBI Taxonomy" id="592026"/>
    <lineage>
        <taxon>Bacteria</taxon>
        <taxon>Bacillati</taxon>
        <taxon>Bacillota</taxon>
        <taxon>Clostridia</taxon>
        <taxon>Lachnospirales</taxon>
        <taxon>Lachnospiraceae</taxon>
        <taxon>Catonella</taxon>
    </lineage>
</organism>
<dbReference type="OrthoDB" id="9771212at2"/>
<evidence type="ECO:0000313" key="2">
    <source>
        <dbReference type="Proteomes" id="UP000018227"/>
    </source>
</evidence>
<dbReference type="eggNOG" id="COG1533">
    <property type="taxonomic scope" value="Bacteria"/>
</dbReference>
<comment type="caution">
    <text evidence="1">The sequence shown here is derived from an EMBL/GenBank/DDBJ whole genome shotgun (WGS) entry which is preliminary data.</text>
</comment>